<comment type="pathway">
    <text evidence="1">Cofactor biosynthesis; molybdopterin biosynthesis.</text>
</comment>
<evidence type="ECO:0000256" key="1">
    <source>
        <dbReference type="ARBA" id="ARBA00005046"/>
    </source>
</evidence>
<keyword evidence="4" id="KW-1185">Reference proteome</keyword>
<dbReference type="InterPro" id="IPR036522">
    <property type="entry name" value="MoaC_sf"/>
</dbReference>
<dbReference type="OMA" id="VARNNGW"/>
<proteinExistence type="predicted"/>
<reference evidence="5" key="1">
    <citation type="submission" date="2022-11" db="UniProtKB">
        <authorList>
            <consortium name="WormBaseParasite"/>
        </authorList>
    </citation>
    <scope>IDENTIFICATION</scope>
</reference>
<evidence type="ECO:0000259" key="3">
    <source>
        <dbReference type="Pfam" id="PF01967"/>
    </source>
</evidence>
<dbReference type="Pfam" id="PF01967">
    <property type="entry name" value="MoaC"/>
    <property type="match status" value="1"/>
</dbReference>
<dbReference type="GO" id="GO:0006777">
    <property type="term" value="P:Mo-molybdopterin cofactor biosynthetic process"/>
    <property type="evidence" value="ECO:0007669"/>
    <property type="project" value="UniProtKB-KW"/>
</dbReference>
<keyword evidence="2" id="KW-0501">Molybdenum cofactor biosynthesis</keyword>
<protein>
    <submittedName>
        <fullName evidence="5">Molybdopterin cofactor biosynthesis C (MoaC) domain-containing protein</fullName>
    </submittedName>
</protein>
<evidence type="ECO:0000256" key="2">
    <source>
        <dbReference type="ARBA" id="ARBA00023150"/>
    </source>
</evidence>
<dbReference type="Gene3D" id="3.30.70.640">
    <property type="entry name" value="Molybdopterin cofactor biosynthesis C (MoaC) domain"/>
    <property type="match status" value="2"/>
</dbReference>
<organism evidence="4 5">
    <name type="scientific">Romanomermis culicivorax</name>
    <name type="common">Nematode worm</name>
    <dbReference type="NCBI Taxonomy" id="13658"/>
    <lineage>
        <taxon>Eukaryota</taxon>
        <taxon>Metazoa</taxon>
        <taxon>Ecdysozoa</taxon>
        <taxon>Nematoda</taxon>
        <taxon>Enoplea</taxon>
        <taxon>Dorylaimia</taxon>
        <taxon>Mermithida</taxon>
        <taxon>Mermithoidea</taxon>
        <taxon>Mermithidae</taxon>
        <taxon>Romanomermis</taxon>
    </lineage>
</organism>
<dbReference type="InterPro" id="IPR002820">
    <property type="entry name" value="Mopterin_CF_biosynth-C_dom"/>
</dbReference>
<accession>A0A915JMC3</accession>
<dbReference type="AlphaFoldDB" id="A0A915JMC3"/>
<sequence length="129" mass="14140">MIDVGHKPITTRLAQARAIVKLNDQILALVMENKLKKGDTSDLIPLCHNIQLSSVDVSFHVDTEHKEISIDSIVTGHAKTGVEMEALTAVTVAALTIYDMCKAVSNDITIRDVRLVRKKGGKSDYELIS</sequence>
<evidence type="ECO:0000313" key="5">
    <source>
        <dbReference type="WBParaSite" id="nRc.2.0.1.t27258-RA"/>
    </source>
</evidence>
<name>A0A915JMC3_ROMCU</name>
<evidence type="ECO:0000313" key="4">
    <source>
        <dbReference type="Proteomes" id="UP000887565"/>
    </source>
</evidence>
<dbReference type="Proteomes" id="UP000887565">
    <property type="component" value="Unplaced"/>
</dbReference>
<dbReference type="WBParaSite" id="nRc.2.0.1.t27258-RA">
    <property type="protein sequence ID" value="nRc.2.0.1.t27258-RA"/>
    <property type="gene ID" value="nRc.2.0.1.g27258"/>
</dbReference>
<feature type="domain" description="Molybdopterin cofactor biosynthesis C (MoaC)" evidence="3">
    <location>
        <begin position="1"/>
        <end position="121"/>
    </location>
</feature>
<dbReference type="SUPFAM" id="SSF55040">
    <property type="entry name" value="Molybdenum cofactor biosynthesis protein C, MoaC"/>
    <property type="match status" value="1"/>
</dbReference>